<sequence length="154" mass="17752">MTMVGGKVCYAATGTKSTSQCYICGATSKDFYHLDFKNEINYEFGLLVLHARIRLFESILHLAYKLPVKKKNRKRKTETQKNIDKERELEIQKRFQNETGLLVDISKANFGNTNDGKTSRRFFEHLKVASKITGISDDLIYKLKVKLEIIRADI</sequence>
<dbReference type="OrthoDB" id="8193306at2759"/>
<protein>
    <submittedName>
        <fullName evidence="1">Uncharacterized protein</fullName>
    </submittedName>
</protein>
<dbReference type="Proteomes" id="UP001153636">
    <property type="component" value="Chromosome 10"/>
</dbReference>
<evidence type="ECO:0000313" key="2">
    <source>
        <dbReference type="Proteomes" id="UP001153636"/>
    </source>
</evidence>
<evidence type="ECO:0000313" key="1">
    <source>
        <dbReference type="EMBL" id="CAH1100320.1"/>
    </source>
</evidence>
<accession>A0A9P0CJ32</accession>
<reference evidence="1" key="1">
    <citation type="submission" date="2022-01" db="EMBL/GenBank/DDBJ databases">
        <authorList>
            <person name="King R."/>
        </authorList>
    </citation>
    <scope>NUCLEOTIDE SEQUENCE</scope>
</reference>
<keyword evidence="2" id="KW-1185">Reference proteome</keyword>
<proteinExistence type="predicted"/>
<name>A0A9P0CJ32_9CUCU</name>
<dbReference type="AlphaFoldDB" id="A0A9P0CJ32"/>
<dbReference type="EMBL" id="OV651822">
    <property type="protein sequence ID" value="CAH1100320.1"/>
    <property type="molecule type" value="Genomic_DNA"/>
</dbReference>
<gene>
    <name evidence="1" type="ORF">PSYICH_LOCUS1637</name>
</gene>
<organism evidence="1 2">
    <name type="scientific">Psylliodes chrysocephalus</name>
    <dbReference type="NCBI Taxonomy" id="3402493"/>
    <lineage>
        <taxon>Eukaryota</taxon>
        <taxon>Metazoa</taxon>
        <taxon>Ecdysozoa</taxon>
        <taxon>Arthropoda</taxon>
        <taxon>Hexapoda</taxon>
        <taxon>Insecta</taxon>
        <taxon>Pterygota</taxon>
        <taxon>Neoptera</taxon>
        <taxon>Endopterygota</taxon>
        <taxon>Coleoptera</taxon>
        <taxon>Polyphaga</taxon>
        <taxon>Cucujiformia</taxon>
        <taxon>Chrysomeloidea</taxon>
        <taxon>Chrysomelidae</taxon>
        <taxon>Galerucinae</taxon>
        <taxon>Alticini</taxon>
        <taxon>Psylliodes</taxon>
    </lineage>
</organism>